<protein>
    <submittedName>
        <fullName evidence="1">Egg protein</fullName>
    </submittedName>
</protein>
<comment type="caution">
    <text evidence="1">The sequence shown here is derived from an EMBL/GenBank/DDBJ whole genome shotgun (WGS) entry which is preliminary data.</text>
</comment>
<dbReference type="EMBL" id="SKCS01000877">
    <property type="protein sequence ID" value="TNN04796.1"/>
    <property type="molecule type" value="Genomic_DNA"/>
</dbReference>
<dbReference type="AlphaFoldDB" id="A0A4Z2CKS7"/>
<name>A0A4Z2CKS7_SCHJA</name>
<dbReference type="OrthoDB" id="6242031at2759"/>
<reference evidence="1 2" key="1">
    <citation type="submission" date="2019-03" db="EMBL/GenBank/DDBJ databases">
        <title>An improved genome assembly of the fluke Schistosoma japonicum.</title>
        <authorList>
            <person name="Hu W."/>
            <person name="Luo F."/>
            <person name="Yin M."/>
            <person name="Mo X."/>
            <person name="Sun C."/>
            <person name="Wu Q."/>
            <person name="Zhu B."/>
            <person name="Xiang M."/>
            <person name="Wang J."/>
            <person name="Wang Y."/>
            <person name="Zhang T."/>
            <person name="Xu B."/>
            <person name="Zheng H."/>
            <person name="Feng Z."/>
        </authorList>
    </citation>
    <scope>NUCLEOTIDE SEQUENCE [LARGE SCALE GENOMIC DNA]</scope>
    <source>
        <strain evidence="1">HuSjv2</strain>
        <tissue evidence="1">Worms</tissue>
    </source>
</reference>
<dbReference type="Proteomes" id="UP000311919">
    <property type="component" value="Unassembled WGS sequence"/>
</dbReference>
<sequence length="180" mass="20236">MTVNQFTFKSIVGFTSSATLFFGNSFESGERIRSFRIVGAKSIKNYVCVYTYDNAFIVPWIETTFCQSHPESRILIKAYAYKDGSFQIDFQRWERSIPDNCTVTIEVIDGIYNGSADGNGTIVQGQLIHREDLLISDEGYHMIATLMSKSRCLAQTTENACNAESSSDANCNWCCNQCFS</sequence>
<evidence type="ECO:0000313" key="2">
    <source>
        <dbReference type="Proteomes" id="UP000311919"/>
    </source>
</evidence>
<organism evidence="1 2">
    <name type="scientific">Schistosoma japonicum</name>
    <name type="common">Blood fluke</name>
    <dbReference type="NCBI Taxonomy" id="6182"/>
    <lineage>
        <taxon>Eukaryota</taxon>
        <taxon>Metazoa</taxon>
        <taxon>Spiralia</taxon>
        <taxon>Lophotrochozoa</taxon>
        <taxon>Platyhelminthes</taxon>
        <taxon>Trematoda</taxon>
        <taxon>Digenea</taxon>
        <taxon>Strigeidida</taxon>
        <taxon>Schistosomatoidea</taxon>
        <taxon>Schistosomatidae</taxon>
        <taxon>Schistosoma</taxon>
    </lineage>
</organism>
<gene>
    <name evidence="1" type="ORF">EWB00_010859</name>
</gene>
<accession>A0A4Z2CKS7</accession>
<feature type="non-terminal residue" evidence="1">
    <location>
        <position position="180"/>
    </location>
</feature>
<proteinExistence type="predicted"/>
<keyword evidence="2" id="KW-1185">Reference proteome</keyword>
<evidence type="ECO:0000313" key="1">
    <source>
        <dbReference type="EMBL" id="TNN04796.1"/>
    </source>
</evidence>